<comment type="catalytic activity">
    <reaction evidence="5">
        <text>pseudouridine(1915) in 23S rRNA + S-adenosyl-L-methionine = N(3)-methylpseudouridine(1915) in 23S rRNA + S-adenosyl-L-homocysteine + H(+)</text>
        <dbReference type="Rhea" id="RHEA:42752"/>
        <dbReference type="Rhea" id="RHEA-COMP:10221"/>
        <dbReference type="Rhea" id="RHEA-COMP:10222"/>
        <dbReference type="ChEBI" id="CHEBI:15378"/>
        <dbReference type="ChEBI" id="CHEBI:57856"/>
        <dbReference type="ChEBI" id="CHEBI:59789"/>
        <dbReference type="ChEBI" id="CHEBI:65314"/>
        <dbReference type="ChEBI" id="CHEBI:74486"/>
        <dbReference type="EC" id="2.1.1.177"/>
    </reaction>
</comment>
<evidence type="ECO:0000256" key="2">
    <source>
        <dbReference type="ARBA" id="ARBA00022679"/>
    </source>
</evidence>
<evidence type="ECO:0000256" key="3">
    <source>
        <dbReference type="ARBA" id="ARBA00022691"/>
    </source>
</evidence>
<feature type="binding site" evidence="5">
    <location>
        <position position="73"/>
    </location>
    <ligand>
        <name>S-adenosyl-L-methionine</name>
        <dbReference type="ChEBI" id="CHEBI:59789"/>
    </ligand>
</feature>
<name>A0A2V1INZ7_9BACT</name>
<dbReference type="InterPro" id="IPR003742">
    <property type="entry name" value="RlmH-like"/>
</dbReference>
<comment type="caution">
    <text evidence="6">The sequence shown here is derived from an EMBL/GenBank/DDBJ whole genome shotgun (WGS) entry which is preliminary data.</text>
</comment>
<evidence type="ECO:0000313" key="6">
    <source>
        <dbReference type="EMBL" id="PWB01703.1"/>
    </source>
</evidence>
<keyword evidence="5" id="KW-0698">rRNA processing</keyword>
<feature type="binding site" evidence="5">
    <location>
        <begin position="124"/>
        <end position="129"/>
    </location>
    <ligand>
        <name>S-adenosyl-L-methionine</name>
        <dbReference type="ChEBI" id="CHEBI:59789"/>
    </ligand>
</feature>
<comment type="subcellular location">
    <subcellularLocation>
        <location evidence="5">Cytoplasm</location>
    </subcellularLocation>
</comment>
<sequence length="157" mass="18101">MKITLIAVGKTSTDYIERGIAEYFKRCNRYMPMELCVIPDVKAAKAFSEDSQKQREGQAILAALQPGDVVVLLDERGKEFTSREFSGMIERRMIQGLKRLVFVIGGPYGFSKEVYSRADDKLSLSRMTFTHEMVRLFFAEQLYRAMTIMRGEPYHHD</sequence>
<evidence type="ECO:0000256" key="4">
    <source>
        <dbReference type="ARBA" id="ARBA00038303"/>
    </source>
</evidence>
<keyword evidence="5" id="KW-0963">Cytoplasm</keyword>
<dbReference type="RefSeq" id="WP_107032637.1">
    <property type="nucleotide sequence ID" value="NZ_CAJSYL010000040.1"/>
</dbReference>
<feature type="binding site" evidence="5">
    <location>
        <position position="105"/>
    </location>
    <ligand>
        <name>S-adenosyl-L-methionine</name>
        <dbReference type="ChEBI" id="CHEBI:59789"/>
    </ligand>
</feature>
<dbReference type="AlphaFoldDB" id="A0A2V1INZ7"/>
<dbReference type="GeneID" id="82526504"/>
<dbReference type="PANTHER" id="PTHR33603">
    <property type="entry name" value="METHYLTRANSFERASE"/>
    <property type="match status" value="1"/>
</dbReference>
<dbReference type="Pfam" id="PF02590">
    <property type="entry name" value="SPOUT_MTase"/>
    <property type="match status" value="1"/>
</dbReference>
<comment type="function">
    <text evidence="5">Specifically methylates the pseudouridine at position 1915 (m3Psi1915) in 23S rRNA.</text>
</comment>
<reference evidence="7" key="1">
    <citation type="submission" date="2018-02" db="EMBL/GenBank/DDBJ databases">
        <authorList>
            <person name="Clavel T."/>
            <person name="Strowig T."/>
        </authorList>
    </citation>
    <scope>NUCLEOTIDE SEQUENCE [LARGE SCALE GENOMIC DNA]</scope>
    <source>
        <strain evidence="7">DSM 103720</strain>
    </source>
</reference>
<evidence type="ECO:0000256" key="5">
    <source>
        <dbReference type="HAMAP-Rule" id="MF_00658"/>
    </source>
</evidence>
<dbReference type="EC" id="2.1.1.177" evidence="5"/>
<evidence type="ECO:0000313" key="7">
    <source>
        <dbReference type="Proteomes" id="UP000244905"/>
    </source>
</evidence>
<dbReference type="Gene3D" id="3.40.1280.10">
    <property type="match status" value="1"/>
</dbReference>
<keyword evidence="7" id="KW-1185">Reference proteome</keyword>
<gene>
    <name evidence="5" type="primary">rlmH</name>
    <name evidence="6" type="ORF">C5O23_09140</name>
</gene>
<comment type="similarity">
    <text evidence="4 5">Belongs to the RNA methyltransferase RlmH family.</text>
</comment>
<keyword evidence="1 5" id="KW-0489">Methyltransferase</keyword>
<dbReference type="PANTHER" id="PTHR33603:SF1">
    <property type="entry name" value="RIBOSOMAL RNA LARGE SUBUNIT METHYLTRANSFERASE H"/>
    <property type="match status" value="1"/>
</dbReference>
<dbReference type="GO" id="GO:0070038">
    <property type="term" value="F:rRNA (pseudouridine-N3-)-methyltransferase activity"/>
    <property type="evidence" value="ECO:0007669"/>
    <property type="project" value="UniProtKB-UniRule"/>
</dbReference>
<evidence type="ECO:0000256" key="1">
    <source>
        <dbReference type="ARBA" id="ARBA00022603"/>
    </source>
</evidence>
<protein>
    <recommendedName>
        <fullName evidence="5">Ribosomal RNA large subunit methyltransferase H</fullName>
        <ecNumber evidence="5">2.1.1.177</ecNumber>
    </recommendedName>
    <alternativeName>
        <fullName evidence="5">23S rRNA (pseudouridine1915-N3)-methyltransferase</fullName>
    </alternativeName>
    <alternativeName>
        <fullName evidence="5">23S rRNA m3Psi1915 methyltransferase</fullName>
    </alternativeName>
    <alternativeName>
        <fullName evidence="5">rRNA (pseudouridine-N3-)-methyltransferase RlmH</fullName>
    </alternativeName>
</protein>
<dbReference type="InterPro" id="IPR029028">
    <property type="entry name" value="Alpha/beta_knot_MTases"/>
</dbReference>
<dbReference type="NCBIfam" id="NF000990">
    <property type="entry name" value="PRK00103.2-4"/>
    <property type="match status" value="1"/>
</dbReference>
<dbReference type="CDD" id="cd18081">
    <property type="entry name" value="RlmH-like"/>
    <property type="match status" value="1"/>
</dbReference>
<dbReference type="PIRSF" id="PIRSF004505">
    <property type="entry name" value="MT_bac"/>
    <property type="match status" value="1"/>
</dbReference>
<dbReference type="HAMAP" id="MF_00658">
    <property type="entry name" value="23SrRNA_methyltr_H"/>
    <property type="match status" value="1"/>
</dbReference>
<keyword evidence="2 5" id="KW-0808">Transferase</keyword>
<keyword evidence="3 5" id="KW-0949">S-adenosyl-L-methionine</keyword>
<proteinExistence type="inferred from homology"/>
<dbReference type="Proteomes" id="UP000244905">
    <property type="component" value="Unassembled WGS sequence"/>
</dbReference>
<accession>A0A2V1INZ7</accession>
<comment type="subunit">
    <text evidence="5">Homodimer.</text>
</comment>
<dbReference type="EMBL" id="PUEC01000019">
    <property type="protein sequence ID" value="PWB01703.1"/>
    <property type="molecule type" value="Genomic_DNA"/>
</dbReference>
<dbReference type="SUPFAM" id="SSF75217">
    <property type="entry name" value="alpha/beta knot"/>
    <property type="match status" value="1"/>
</dbReference>
<dbReference type="InterPro" id="IPR029026">
    <property type="entry name" value="tRNA_m1G_MTases_N"/>
</dbReference>
<dbReference type="GO" id="GO:0005737">
    <property type="term" value="C:cytoplasm"/>
    <property type="evidence" value="ECO:0007669"/>
    <property type="project" value="UniProtKB-SubCell"/>
</dbReference>
<organism evidence="6 7">
    <name type="scientific">Duncaniella muris</name>
    <dbReference type="NCBI Taxonomy" id="2094150"/>
    <lineage>
        <taxon>Bacteria</taxon>
        <taxon>Pseudomonadati</taxon>
        <taxon>Bacteroidota</taxon>
        <taxon>Bacteroidia</taxon>
        <taxon>Bacteroidales</taxon>
        <taxon>Muribaculaceae</taxon>
        <taxon>Duncaniella</taxon>
    </lineage>
</organism>